<dbReference type="Pfam" id="PF12833">
    <property type="entry name" value="HTH_18"/>
    <property type="match status" value="1"/>
</dbReference>
<feature type="domain" description="HTH araC/xylS-type" evidence="4">
    <location>
        <begin position="182"/>
        <end position="281"/>
    </location>
</feature>
<gene>
    <name evidence="5" type="ORF">IAB80_10495</name>
</gene>
<dbReference type="EMBL" id="JADILZ010000102">
    <property type="protein sequence ID" value="MBO8479299.1"/>
    <property type="molecule type" value="Genomic_DNA"/>
</dbReference>
<dbReference type="SUPFAM" id="SSF46689">
    <property type="entry name" value="Homeodomain-like"/>
    <property type="match status" value="1"/>
</dbReference>
<comment type="caution">
    <text evidence="5">The sequence shown here is derived from an EMBL/GenBank/DDBJ whole genome shotgun (WGS) entry which is preliminary data.</text>
</comment>
<name>A0A9D9NMK3_9BACT</name>
<dbReference type="PANTHER" id="PTHR43280:SF32">
    <property type="entry name" value="TRANSCRIPTIONAL REGULATORY PROTEIN"/>
    <property type="match status" value="1"/>
</dbReference>
<evidence type="ECO:0000259" key="4">
    <source>
        <dbReference type="PROSITE" id="PS01124"/>
    </source>
</evidence>
<dbReference type="Gene3D" id="1.10.10.60">
    <property type="entry name" value="Homeodomain-like"/>
    <property type="match status" value="1"/>
</dbReference>
<reference evidence="5" key="1">
    <citation type="submission" date="2020-10" db="EMBL/GenBank/DDBJ databases">
        <authorList>
            <person name="Gilroy R."/>
        </authorList>
    </citation>
    <scope>NUCLEOTIDE SEQUENCE</scope>
    <source>
        <strain evidence="5">2478</strain>
    </source>
</reference>
<organism evidence="5 6">
    <name type="scientific">Candidatus Cryptobacteroides excrementipullorum</name>
    <dbReference type="NCBI Taxonomy" id="2840761"/>
    <lineage>
        <taxon>Bacteria</taxon>
        <taxon>Pseudomonadati</taxon>
        <taxon>Bacteroidota</taxon>
        <taxon>Bacteroidia</taxon>
        <taxon>Bacteroidales</taxon>
        <taxon>Candidatus Cryptobacteroides</taxon>
    </lineage>
</organism>
<dbReference type="GO" id="GO:0043565">
    <property type="term" value="F:sequence-specific DNA binding"/>
    <property type="evidence" value="ECO:0007669"/>
    <property type="project" value="InterPro"/>
</dbReference>
<keyword evidence="1" id="KW-0805">Transcription regulation</keyword>
<dbReference type="Proteomes" id="UP000823771">
    <property type="component" value="Unassembled WGS sequence"/>
</dbReference>
<evidence type="ECO:0000256" key="2">
    <source>
        <dbReference type="ARBA" id="ARBA00023125"/>
    </source>
</evidence>
<accession>A0A9D9NMK3</accession>
<dbReference type="AlphaFoldDB" id="A0A9D9NMK3"/>
<dbReference type="InterPro" id="IPR009057">
    <property type="entry name" value="Homeodomain-like_sf"/>
</dbReference>
<evidence type="ECO:0000313" key="6">
    <source>
        <dbReference type="Proteomes" id="UP000823771"/>
    </source>
</evidence>
<dbReference type="PROSITE" id="PS01124">
    <property type="entry name" value="HTH_ARAC_FAMILY_2"/>
    <property type="match status" value="1"/>
</dbReference>
<protein>
    <submittedName>
        <fullName evidence="5">Helix-turn-helix transcriptional regulator</fullName>
    </submittedName>
</protein>
<dbReference type="SMART" id="SM00342">
    <property type="entry name" value="HTH_ARAC"/>
    <property type="match status" value="1"/>
</dbReference>
<evidence type="ECO:0000313" key="5">
    <source>
        <dbReference type="EMBL" id="MBO8479299.1"/>
    </source>
</evidence>
<dbReference type="PANTHER" id="PTHR43280">
    <property type="entry name" value="ARAC-FAMILY TRANSCRIPTIONAL REGULATOR"/>
    <property type="match status" value="1"/>
</dbReference>
<keyword evidence="3" id="KW-0804">Transcription</keyword>
<evidence type="ECO:0000256" key="1">
    <source>
        <dbReference type="ARBA" id="ARBA00023015"/>
    </source>
</evidence>
<dbReference type="GO" id="GO:0003700">
    <property type="term" value="F:DNA-binding transcription factor activity"/>
    <property type="evidence" value="ECO:0007669"/>
    <property type="project" value="InterPro"/>
</dbReference>
<sequence>MSNGSILSDTDRIRYEETDLSFLAENPYHFRCGIYIACVSGGCEVSTGAESFRLCPQTELIFLNGTLLHRLEATDDFMVRMILFPKDVFLKAILPIDTPYMNYANEHPCYAHTPDARSQTTWMQLCVWMDMARMLFCGDYRTQFRDMQEYSFLQGLLLWLFNTVPEKLEIHSRFSRQQLLCQKFLQLIREYGATEHSSSFYAEKLCVSPRYLHRATTQCLEGRSPKQLIEEQLLAEVKVLLSDPGQTVTSIAEQLAFADQSYLTRFFKRHTGISPRQYRSGKPRPHTASGR</sequence>
<evidence type="ECO:0000256" key="3">
    <source>
        <dbReference type="ARBA" id="ARBA00023163"/>
    </source>
</evidence>
<keyword evidence="2" id="KW-0238">DNA-binding</keyword>
<reference evidence="5" key="2">
    <citation type="journal article" date="2021" name="PeerJ">
        <title>Extensive microbial diversity within the chicken gut microbiome revealed by metagenomics and culture.</title>
        <authorList>
            <person name="Gilroy R."/>
            <person name="Ravi A."/>
            <person name="Getino M."/>
            <person name="Pursley I."/>
            <person name="Horton D.L."/>
            <person name="Alikhan N.F."/>
            <person name="Baker D."/>
            <person name="Gharbi K."/>
            <person name="Hall N."/>
            <person name="Watson M."/>
            <person name="Adriaenssens E.M."/>
            <person name="Foster-Nyarko E."/>
            <person name="Jarju S."/>
            <person name="Secka A."/>
            <person name="Antonio M."/>
            <person name="Oren A."/>
            <person name="Chaudhuri R.R."/>
            <person name="La Ragione R."/>
            <person name="Hildebrand F."/>
            <person name="Pallen M.J."/>
        </authorList>
    </citation>
    <scope>NUCLEOTIDE SEQUENCE</scope>
    <source>
        <strain evidence="5">2478</strain>
    </source>
</reference>
<dbReference type="InterPro" id="IPR018060">
    <property type="entry name" value="HTH_AraC"/>
</dbReference>
<proteinExistence type="predicted"/>